<evidence type="ECO:0000313" key="2">
    <source>
        <dbReference type="Proteomes" id="UP000001542"/>
    </source>
</evidence>
<dbReference type="RefSeq" id="XP_001327382.1">
    <property type="nucleotide sequence ID" value="XM_001327347.1"/>
</dbReference>
<dbReference type="AlphaFoldDB" id="A2DWX7"/>
<protein>
    <submittedName>
        <fullName evidence="1">Uncharacterized protein</fullName>
    </submittedName>
</protein>
<dbReference type="Proteomes" id="UP000001542">
    <property type="component" value="Unassembled WGS sequence"/>
</dbReference>
<proteinExistence type="predicted"/>
<dbReference type="EMBL" id="DS113260">
    <property type="protein sequence ID" value="EAY15159.1"/>
    <property type="molecule type" value="Genomic_DNA"/>
</dbReference>
<dbReference type="InParanoid" id="A2DWX7"/>
<reference evidence="1" key="2">
    <citation type="journal article" date="2007" name="Science">
        <title>Draft genome sequence of the sexually transmitted pathogen Trichomonas vaginalis.</title>
        <authorList>
            <person name="Carlton J.M."/>
            <person name="Hirt R.P."/>
            <person name="Silva J.C."/>
            <person name="Delcher A.L."/>
            <person name="Schatz M."/>
            <person name="Zhao Q."/>
            <person name="Wortman J.R."/>
            <person name="Bidwell S.L."/>
            <person name="Alsmark U.C.M."/>
            <person name="Besteiro S."/>
            <person name="Sicheritz-Ponten T."/>
            <person name="Noel C.J."/>
            <person name="Dacks J.B."/>
            <person name="Foster P.G."/>
            <person name="Simillion C."/>
            <person name="Van de Peer Y."/>
            <person name="Miranda-Saavedra D."/>
            <person name="Barton G.J."/>
            <person name="Westrop G.D."/>
            <person name="Mueller S."/>
            <person name="Dessi D."/>
            <person name="Fiori P.L."/>
            <person name="Ren Q."/>
            <person name="Paulsen I."/>
            <person name="Zhang H."/>
            <person name="Bastida-Corcuera F.D."/>
            <person name="Simoes-Barbosa A."/>
            <person name="Brown M.T."/>
            <person name="Hayes R.D."/>
            <person name="Mukherjee M."/>
            <person name="Okumura C.Y."/>
            <person name="Schneider R."/>
            <person name="Smith A.J."/>
            <person name="Vanacova S."/>
            <person name="Villalvazo M."/>
            <person name="Haas B.J."/>
            <person name="Pertea M."/>
            <person name="Feldblyum T.V."/>
            <person name="Utterback T.R."/>
            <person name="Shu C.L."/>
            <person name="Osoegawa K."/>
            <person name="de Jong P.J."/>
            <person name="Hrdy I."/>
            <person name="Horvathova L."/>
            <person name="Zubacova Z."/>
            <person name="Dolezal P."/>
            <person name="Malik S.B."/>
            <person name="Logsdon J.M. Jr."/>
            <person name="Henze K."/>
            <person name="Gupta A."/>
            <person name="Wang C.C."/>
            <person name="Dunne R.L."/>
            <person name="Upcroft J.A."/>
            <person name="Upcroft P."/>
            <person name="White O."/>
            <person name="Salzberg S.L."/>
            <person name="Tang P."/>
            <person name="Chiu C.-H."/>
            <person name="Lee Y.-S."/>
            <person name="Embley T.M."/>
            <person name="Coombs G.H."/>
            <person name="Mottram J.C."/>
            <person name="Tachezy J."/>
            <person name="Fraser-Liggett C.M."/>
            <person name="Johnson P.J."/>
        </authorList>
    </citation>
    <scope>NUCLEOTIDE SEQUENCE [LARGE SCALE GENOMIC DNA]</scope>
    <source>
        <strain evidence="1">G3</strain>
    </source>
</reference>
<reference evidence="1" key="1">
    <citation type="submission" date="2006-10" db="EMBL/GenBank/DDBJ databases">
        <authorList>
            <person name="Amadeo P."/>
            <person name="Zhao Q."/>
            <person name="Wortman J."/>
            <person name="Fraser-Liggett C."/>
            <person name="Carlton J."/>
        </authorList>
    </citation>
    <scope>NUCLEOTIDE SEQUENCE</scope>
    <source>
        <strain evidence="1">G3</strain>
    </source>
</reference>
<dbReference type="SMR" id="A2DWX7"/>
<dbReference type="KEGG" id="tva:4773160"/>
<dbReference type="Gene3D" id="1.20.960.40">
    <property type="match status" value="1"/>
</dbReference>
<keyword evidence="2" id="KW-1185">Reference proteome</keyword>
<sequence>MSHSNRRYMDIRRTNFPEEVKNLIDEDELKQAVLDEVERNAPKVAGKELHDNASVSEMEDYSGIILTEEEKEEYLLVLEFLDSIGLKYAPAVLRYESQHPEIEANRKELADRLDLNARSQDPLLVQLFQERLNELKK</sequence>
<evidence type="ECO:0000313" key="1">
    <source>
        <dbReference type="EMBL" id="EAY15159.1"/>
    </source>
</evidence>
<organism evidence="1 2">
    <name type="scientific">Trichomonas vaginalis (strain ATCC PRA-98 / G3)</name>
    <dbReference type="NCBI Taxonomy" id="412133"/>
    <lineage>
        <taxon>Eukaryota</taxon>
        <taxon>Metamonada</taxon>
        <taxon>Parabasalia</taxon>
        <taxon>Trichomonadida</taxon>
        <taxon>Trichomonadidae</taxon>
        <taxon>Trichomonas</taxon>
    </lineage>
</organism>
<gene>
    <name evidence="1" type="ORF">TVAG_392760</name>
</gene>
<name>A2DWX7_TRIV3</name>
<dbReference type="VEuPathDB" id="TrichDB:TVAG_392760"/>
<accession>A2DWX7</accession>
<dbReference type="VEuPathDB" id="TrichDB:TVAGG3_0839070"/>